<protein>
    <recommendedName>
        <fullName evidence="1">Glycine zipper 2TM domain-containing protein</fullName>
    </recommendedName>
</protein>
<accession>A0A2U2AM27</accession>
<gene>
    <name evidence="2" type="ORF">DC082_01380</name>
</gene>
<dbReference type="Pfam" id="PF05433">
    <property type="entry name" value="Rick_17kDa_Anti"/>
    <property type="match status" value="1"/>
</dbReference>
<evidence type="ECO:0000259" key="1">
    <source>
        <dbReference type="Pfam" id="PF05433"/>
    </source>
</evidence>
<dbReference type="GO" id="GO:0019867">
    <property type="term" value="C:outer membrane"/>
    <property type="evidence" value="ECO:0007669"/>
    <property type="project" value="InterPro"/>
</dbReference>
<evidence type="ECO:0000313" key="3">
    <source>
        <dbReference type="Proteomes" id="UP000244948"/>
    </source>
</evidence>
<dbReference type="PROSITE" id="PS51257">
    <property type="entry name" value="PROKAR_LIPOPROTEIN"/>
    <property type="match status" value="1"/>
</dbReference>
<dbReference type="EMBL" id="QEWR01000002">
    <property type="protein sequence ID" value="PWD84225.1"/>
    <property type="molecule type" value="Genomic_DNA"/>
</dbReference>
<proteinExistence type="predicted"/>
<dbReference type="InterPro" id="IPR008816">
    <property type="entry name" value="Gly_zipper_2TM_dom"/>
</dbReference>
<dbReference type="AlphaFoldDB" id="A0A2U2AM27"/>
<dbReference type="Proteomes" id="UP000244948">
    <property type="component" value="Unassembled WGS sequence"/>
</dbReference>
<evidence type="ECO:0000313" key="2">
    <source>
        <dbReference type="EMBL" id="PWD84225.1"/>
    </source>
</evidence>
<organism evidence="2 3">
    <name type="scientific">Ignatzschineria indica</name>
    <dbReference type="NCBI Taxonomy" id="472583"/>
    <lineage>
        <taxon>Bacteria</taxon>
        <taxon>Pseudomonadati</taxon>
        <taxon>Pseudomonadota</taxon>
        <taxon>Gammaproteobacteria</taxon>
        <taxon>Cardiobacteriales</taxon>
        <taxon>Ignatzschineriaceae</taxon>
        <taxon>Ignatzschineria</taxon>
    </lineage>
</organism>
<keyword evidence="3" id="KW-1185">Reference proteome</keyword>
<sequence length="72" mass="6915">MKLMTKMASLFAIVAVVTACSTWDGMSSKEKGMVIGTGAGAVAGAAVTDTILGTGIGAAVGGVIGNEVGKAL</sequence>
<feature type="domain" description="Glycine zipper 2TM" evidence="1">
    <location>
        <begin position="32"/>
        <end position="69"/>
    </location>
</feature>
<comment type="caution">
    <text evidence="2">The sequence shown here is derived from an EMBL/GenBank/DDBJ whole genome shotgun (WGS) entry which is preliminary data.</text>
</comment>
<name>A0A2U2AM27_9GAMM</name>
<reference evidence="2 3" key="1">
    <citation type="journal article" date="2018" name="Genome Announc.">
        <title>Ignatzschineria cameli sp. nov., isolated from necrotic foot tissue of dromedaries (Camelus dromedarius) and associated maggots (Wohlfahrtia species) in Dubai.</title>
        <authorList>
            <person name="Tsang C.C."/>
            <person name="Tang J.Y."/>
            <person name="Fong J.Y."/>
            <person name="Kinne J."/>
            <person name="Lee H.H."/>
            <person name="Joseph M."/>
            <person name="Jose S."/>
            <person name="Schuster R.K."/>
            <person name="Tang Y."/>
            <person name="Sivakumar S."/>
            <person name="Chen J.H."/>
            <person name="Teng J.L."/>
            <person name="Lau S.K."/>
            <person name="Wernery U."/>
            <person name="Woo P.C."/>
        </authorList>
    </citation>
    <scope>NUCLEOTIDE SEQUENCE [LARGE SCALE GENOMIC DNA]</scope>
    <source>
        <strain evidence="2 3">KCTC 22643</strain>
    </source>
</reference>